<dbReference type="AlphaFoldDB" id="A0A9P6VKB5"/>
<keyword evidence="1" id="KW-0539">Nucleus</keyword>
<keyword evidence="4" id="KW-1185">Reference proteome</keyword>
<dbReference type="InterPro" id="IPR036864">
    <property type="entry name" value="Zn2-C6_fun-type_DNA-bd_sf"/>
</dbReference>
<proteinExistence type="predicted"/>
<protein>
    <recommendedName>
        <fullName evidence="2">Zn(2)-C6 fungal-type domain-containing protein</fullName>
    </recommendedName>
</protein>
<dbReference type="SMART" id="SM00066">
    <property type="entry name" value="GAL4"/>
    <property type="match status" value="1"/>
</dbReference>
<gene>
    <name evidence="3" type="ORF">D0Z07_3574</name>
</gene>
<evidence type="ECO:0000313" key="3">
    <source>
        <dbReference type="EMBL" id="KAG0649766.1"/>
    </source>
</evidence>
<dbReference type="OrthoDB" id="5429770at2759"/>
<organism evidence="3 4">
    <name type="scientific">Hyphodiscus hymeniophilus</name>
    <dbReference type="NCBI Taxonomy" id="353542"/>
    <lineage>
        <taxon>Eukaryota</taxon>
        <taxon>Fungi</taxon>
        <taxon>Dikarya</taxon>
        <taxon>Ascomycota</taxon>
        <taxon>Pezizomycotina</taxon>
        <taxon>Leotiomycetes</taxon>
        <taxon>Helotiales</taxon>
        <taxon>Hyphodiscaceae</taxon>
        <taxon>Hyphodiscus</taxon>
    </lineage>
</organism>
<dbReference type="InterPro" id="IPR053175">
    <property type="entry name" value="DHMBA_Reg_Transcription_Factor"/>
</dbReference>
<dbReference type="GO" id="GO:0000981">
    <property type="term" value="F:DNA-binding transcription factor activity, RNA polymerase II-specific"/>
    <property type="evidence" value="ECO:0007669"/>
    <property type="project" value="InterPro"/>
</dbReference>
<dbReference type="PANTHER" id="PTHR38791:SF1">
    <property type="entry name" value="TRANSCRIPTION FACTOR, PUTATIVE-RELATED"/>
    <property type="match status" value="1"/>
</dbReference>
<dbReference type="EMBL" id="VNKQ01000007">
    <property type="protein sequence ID" value="KAG0649766.1"/>
    <property type="molecule type" value="Genomic_DNA"/>
</dbReference>
<dbReference type="InterPro" id="IPR001138">
    <property type="entry name" value="Zn2Cys6_DnaBD"/>
</dbReference>
<dbReference type="CDD" id="cd00067">
    <property type="entry name" value="GAL4"/>
    <property type="match status" value="1"/>
</dbReference>
<name>A0A9P6VKB5_9HELO</name>
<sequence>MAFRGKLSKACERCRTRRLKCDLHTGSCGQCVRANLACSGYRNIQQLRIRNESRVVRLKALRDAPPSEPSSLAVSVDLQARDAFFAYYVTSTSKSWDFLKRYYHPTDTPDHLTLAIEAVSLAYLWHQVHSKATLETARERYVQALRMTNIALKSREEAAQNTTLLASLLLDLFEKITDSKARNQRFQDPAEFRVLVRLTTNYLISCVASSSPVPEQLIAIRTYLGEHLDIQDPKWRLSDLMVLYADLLSDIRRGILSDRECIARCEELDFRLEKLNLEMPASWQASTTFLDAKSERAFDFRVDSYVDRNVTQARNVLRSVRILLNESLLELYAESNTDENVLTLRKKIYLDIEILTTEICASVTQYVDCDGAARMKLPTSKTWMESGSHPHTPKHVLECYTLLFPLYVVGHSSFASCAVRQWAVTQLYFISEHFCIRNAEIVAQILKDGKDTNPWDVYTTLGSYAFAA</sequence>
<accession>A0A9P6VKB5</accession>
<comment type="caution">
    <text evidence="3">The sequence shown here is derived from an EMBL/GenBank/DDBJ whole genome shotgun (WGS) entry which is preliminary data.</text>
</comment>
<evidence type="ECO:0000256" key="1">
    <source>
        <dbReference type="ARBA" id="ARBA00023242"/>
    </source>
</evidence>
<dbReference type="SUPFAM" id="SSF57701">
    <property type="entry name" value="Zn2/Cys6 DNA-binding domain"/>
    <property type="match status" value="1"/>
</dbReference>
<dbReference type="Gene3D" id="4.10.240.10">
    <property type="entry name" value="Zn(2)-C6 fungal-type DNA-binding domain"/>
    <property type="match status" value="1"/>
</dbReference>
<dbReference type="Pfam" id="PF00172">
    <property type="entry name" value="Zn_clus"/>
    <property type="match status" value="1"/>
</dbReference>
<dbReference type="GO" id="GO:0008270">
    <property type="term" value="F:zinc ion binding"/>
    <property type="evidence" value="ECO:0007669"/>
    <property type="project" value="InterPro"/>
</dbReference>
<feature type="domain" description="Zn(2)-C6 fungal-type" evidence="2">
    <location>
        <begin position="10"/>
        <end position="39"/>
    </location>
</feature>
<reference evidence="3" key="1">
    <citation type="submission" date="2019-07" db="EMBL/GenBank/DDBJ databases">
        <title>Hyphodiscus hymeniophilus genome sequencing and assembly.</title>
        <authorList>
            <person name="Kramer G."/>
            <person name="Nodwell J."/>
        </authorList>
    </citation>
    <scope>NUCLEOTIDE SEQUENCE</scope>
    <source>
        <strain evidence="3">ATCC 34498</strain>
    </source>
</reference>
<dbReference type="PROSITE" id="PS00463">
    <property type="entry name" value="ZN2_CY6_FUNGAL_1"/>
    <property type="match status" value="1"/>
</dbReference>
<evidence type="ECO:0000313" key="4">
    <source>
        <dbReference type="Proteomes" id="UP000785200"/>
    </source>
</evidence>
<evidence type="ECO:0000259" key="2">
    <source>
        <dbReference type="PROSITE" id="PS50048"/>
    </source>
</evidence>
<dbReference type="PROSITE" id="PS50048">
    <property type="entry name" value="ZN2_CY6_FUNGAL_2"/>
    <property type="match status" value="1"/>
</dbReference>
<dbReference type="Proteomes" id="UP000785200">
    <property type="component" value="Unassembled WGS sequence"/>
</dbReference>
<dbReference type="PANTHER" id="PTHR38791">
    <property type="entry name" value="ZN(II)2CYS6 TRANSCRIPTION FACTOR (EUROFUNG)-RELATED-RELATED"/>
    <property type="match status" value="1"/>
</dbReference>